<dbReference type="PANTHER" id="PTHR42109:SF2">
    <property type="entry name" value="INTEGRAL MEMBRANE PROTEIN"/>
    <property type="match status" value="1"/>
</dbReference>
<dbReference type="GeneID" id="34616119"/>
<proteinExistence type="predicted"/>
<feature type="domain" description="DUF7702" evidence="2">
    <location>
        <begin position="4"/>
        <end position="237"/>
    </location>
</feature>
<keyword evidence="1" id="KW-0472">Membrane</keyword>
<evidence type="ECO:0000313" key="4">
    <source>
        <dbReference type="Proteomes" id="UP000184188"/>
    </source>
</evidence>
<keyword evidence="1" id="KW-1133">Transmembrane helix</keyword>
<dbReference type="AlphaFoldDB" id="A0A1L9SD65"/>
<dbReference type="EMBL" id="KV878346">
    <property type="protein sequence ID" value="OJJ45165.1"/>
    <property type="molecule type" value="Genomic_DNA"/>
</dbReference>
<feature type="transmembrane region" description="Helical" evidence="1">
    <location>
        <begin position="67"/>
        <end position="92"/>
    </location>
</feature>
<sequence>MGSFTYRDGIAVFQLIVFPIILVAAVMIWHQTGWRVGSKIWRFPVTLSLLRIAGGICSMLALKWQTYNIEVAIVVCELIGLTPLLLTYVGLLRQIDTMQRIQPRYHKLLTIICFIGLILGISGISSANSGDYTPDAMVKGAMGIYIAVFVILLLTTVWLWTLHSSSFTMKKFQKKLFLAIALSTPFLAVRLAYSALGDYTTIGTFSVISGNTTVYLVMDVLEEMAAMGITMILGLQAVHETDYIKVSLDDPNADPKIEGV</sequence>
<gene>
    <name evidence="3" type="ORF">ASPZODRAFT_70272</name>
</gene>
<dbReference type="InterPro" id="IPR056119">
    <property type="entry name" value="DUF7702"/>
</dbReference>
<dbReference type="Proteomes" id="UP000184188">
    <property type="component" value="Unassembled WGS sequence"/>
</dbReference>
<organism evidence="3 4">
    <name type="scientific">Penicilliopsis zonata CBS 506.65</name>
    <dbReference type="NCBI Taxonomy" id="1073090"/>
    <lineage>
        <taxon>Eukaryota</taxon>
        <taxon>Fungi</taxon>
        <taxon>Dikarya</taxon>
        <taxon>Ascomycota</taxon>
        <taxon>Pezizomycotina</taxon>
        <taxon>Eurotiomycetes</taxon>
        <taxon>Eurotiomycetidae</taxon>
        <taxon>Eurotiales</taxon>
        <taxon>Aspergillaceae</taxon>
        <taxon>Penicilliopsis</taxon>
    </lineage>
</organism>
<dbReference type="Pfam" id="PF24800">
    <property type="entry name" value="DUF7702"/>
    <property type="match status" value="1"/>
</dbReference>
<dbReference type="PANTHER" id="PTHR42109">
    <property type="entry name" value="UNPLACED GENOMIC SCAFFOLD UM_SCAF_CONTIG_1.265, WHOLE GENOME SHOTGUN SEQUENCE"/>
    <property type="match status" value="1"/>
</dbReference>
<dbReference type="OrthoDB" id="2560628at2759"/>
<feature type="transmembrane region" description="Helical" evidence="1">
    <location>
        <begin position="176"/>
        <end position="196"/>
    </location>
</feature>
<reference evidence="4" key="1">
    <citation type="journal article" date="2017" name="Genome Biol.">
        <title>Comparative genomics reveals high biological diversity and specific adaptations in the industrially and medically important fungal genus Aspergillus.</title>
        <authorList>
            <person name="de Vries R.P."/>
            <person name="Riley R."/>
            <person name="Wiebenga A."/>
            <person name="Aguilar-Osorio G."/>
            <person name="Amillis S."/>
            <person name="Uchima C.A."/>
            <person name="Anderluh G."/>
            <person name="Asadollahi M."/>
            <person name="Askin M."/>
            <person name="Barry K."/>
            <person name="Battaglia E."/>
            <person name="Bayram O."/>
            <person name="Benocci T."/>
            <person name="Braus-Stromeyer S.A."/>
            <person name="Caldana C."/>
            <person name="Canovas D."/>
            <person name="Cerqueira G.C."/>
            <person name="Chen F."/>
            <person name="Chen W."/>
            <person name="Choi C."/>
            <person name="Clum A."/>
            <person name="Dos Santos R.A."/>
            <person name="Damasio A.R."/>
            <person name="Diallinas G."/>
            <person name="Emri T."/>
            <person name="Fekete E."/>
            <person name="Flipphi M."/>
            <person name="Freyberg S."/>
            <person name="Gallo A."/>
            <person name="Gournas C."/>
            <person name="Habgood R."/>
            <person name="Hainaut M."/>
            <person name="Harispe M.L."/>
            <person name="Henrissat B."/>
            <person name="Hilden K.S."/>
            <person name="Hope R."/>
            <person name="Hossain A."/>
            <person name="Karabika E."/>
            <person name="Karaffa L."/>
            <person name="Karanyi Z."/>
            <person name="Krasevec N."/>
            <person name="Kuo A."/>
            <person name="Kusch H."/>
            <person name="LaButti K."/>
            <person name="Lagendijk E.L."/>
            <person name="Lapidus A."/>
            <person name="Levasseur A."/>
            <person name="Lindquist E."/>
            <person name="Lipzen A."/>
            <person name="Logrieco A.F."/>
            <person name="MacCabe A."/>
            <person name="Maekelae M.R."/>
            <person name="Malavazi I."/>
            <person name="Melin P."/>
            <person name="Meyer V."/>
            <person name="Mielnichuk N."/>
            <person name="Miskei M."/>
            <person name="Molnar A.P."/>
            <person name="Mule G."/>
            <person name="Ngan C.Y."/>
            <person name="Orejas M."/>
            <person name="Orosz E."/>
            <person name="Ouedraogo J.P."/>
            <person name="Overkamp K.M."/>
            <person name="Park H.-S."/>
            <person name="Perrone G."/>
            <person name="Piumi F."/>
            <person name="Punt P.J."/>
            <person name="Ram A.F."/>
            <person name="Ramon A."/>
            <person name="Rauscher S."/>
            <person name="Record E."/>
            <person name="Riano-Pachon D.M."/>
            <person name="Robert V."/>
            <person name="Roehrig J."/>
            <person name="Ruller R."/>
            <person name="Salamov A."/>
            <person name="Salih N.S."/>
            <person name="Samson R.A."/>
            <person name="Sandor E."/>
            <person name="Sanguinetti M."/>
            <person name="Schuetze T."/>
            <person name="Sepcic K."/>
            <person name="Shelest E."/>
            <person name="Sherlock G."/>
            <person name="Sophianopoulou V."/>
            <person name="Squina F.M."/>
            <person name="Sun H."/>
            <person name="Susca A."/>
            <person name="Todd R.B."/>
            <person name="Tsang A."/>
            <person name="Unkles S.E."/>
            <person name="van de Wiele N."/>
            <person name="van Rossen-Uffink D."/>
            <person name="Oliveira J.V."/>
            <person name="Vesth T.C."/>
            <person name="Visser J."/>
            <person name="Yu J.-H."/>
            <person name="Zhou M."/>
            <person name="Andersen M.R."/>
            <person name="Archer D.B."/>
            <person name="Baker S.E."/>
            <person name="Benoit I."/>
            <person name="Brakhage A.A."/>
            <person name="Braus G.H."/>
            <person name="Fischer R."/>
            <person name="Frisvad J.C."/>
            <person name="Goldman G.H."/>
            <person name="Houbraken J."/>
            <person name="Oakley B."/>
            <person name="Pocsi I."/>
            <person name="Scazzocchio C."/>
            <person name="Seiboth B."/>
            <person name="vanKuyk P.A."/>
            <person name="Wortman J."/>
            <person name="Dyer P.S."/>
            <person name="Grigoriev I.V."/>
        </authorList>
    </citation>
    <scope>NUCLEOTIDE SEQUENCE [LARGE SCALE GENOMIC DNA]</scope>
    <source>
        <strain evidence="4">CBS 506.65</strain>
    </source>
</reference>
<evidence type="ECO:0000256" key="1">
    <source>
        <dbReference type="SAM" id="Phobius"/>
    </source>
</evidence>
<feature type="transmembrane region" description="Helical" evidence="1">
    <location>
        <begin position="41"/>
        <end position="61"/>
    </location>
</feature>
<keyword evidence="4" id="KW-1185">Reference proteome</keyword>
<evidence type="ECO:0000313" key="3">
    <source>
        <dbReference type="EMBL" id="OJJ45165.1"/>
    </source>
</evidence>
<feature type="transmembrane region" description="Helical" evidence="1">
    <location>
        <begin position="144"/>
        <end position="164"/>
    </location>
</feature>
<dbReference type="RefSeq" id="XP_022579675.1">
    <property type="nucleotide sequence ID" value="XM_022729655.1"/>
</dbReference>
<name>A0A1L9SD65_9EURO</name>
<feature type="transmembrane region" description="Helical" evidence="1">
    <location>
        <begin position="104"/>
        <end position="124"/>
    </location>
</feature>
<dbReference type="VEuPathDB" id="FungiDB:ASPZODRAFT_70272"/>
<keyword evidence="1" id="KW-0812">Transmembrane</keyword>
<feature type="transmembrane region" description="Helical" evidence="1">
    <location>
        <begin position="12"/>
        <end position="29"/>
    </location>
</feature>
<protein>
    <recommendedName>
        <fullName evidence="2">DUF7702 domain-containing protein</fullName>
    </recommendedName>
</protein>
<evidence type="ECO:0000259" key="2">
    <source>
        <dbReference type="Pfam" id="PF24800"/>
    </source>
</evidence>
<accession>A0A1L9SD65</accession>